<dbReference type="PANTHER" id="PTHR30055:SF234">
    <property type="entry name" value="HTH-TYPE TRANSCRIPTIONAL REGULATOR BETI"/>
    <property type="match status" value="1"/>
</dbReference>
<accession>A0A4Y8KNV5</accession>
<dbReference type="EMBL" id="SOHQ01000028">
    <property type="protein sequence ID" value="TFD78678.1"/>
    <property type="molecule type" value="Genomic_DNA"/>
</dbReference>
<keyword evidence="2 4" id="KW-0238">DNA-binding</keyword>
<dbReference type="OrthoDB" id="3766519at2"/>
<dbReference type="InterPro" id="IPR009057">
    <property type="entry name" value="Homeodomain-like_sf"/>
</dbReference>
<dbReference type="PROSITE" id="PS50977">
    <property type="entry name" value="HTH_TETR_2"/>
    <property type="match status" value="1"/>
</dbReference>
<evidence type="ECO:0000256" key="1">
    <source>
        <dbReference type="ARBA" id="ARBA00023015"/>
    </source>
</evidence>
<feature type="domain" description="HTH tetR-type" evidence="5">
    <location>
        <begin position="3"/>
        <end position="63"/>
    </location>
</feature>
<evidence type="ECO:0000259" key="5">
    <source>
        <dbReference type="PROSITE" id="PS50977"/>
    </source>
</evidence>
<dbReference type="PRINTS" id="PR00455">
    <property type="entry name" value="HTHTETR"/>
</dbReference>
<evidence type="ECO:0000256" key="2">
    <source>
        <dbReference type="ARBA" id="ARBA00023125"/>
    </source>
</evidence>
<name>A0A4Y8KNV5_9MICO</name>
<organism evidence="6 7">
    <name type="scientific">Cryobacterium psychrophilum</name>
    <dbReference type="NCBI Taxonomy" id="41988"/>
    <lineage>
        <taxon>Bacteria</taxon>
        <taxon>Bacillati</taxon>
        <taxon>Actinomycetota</taxon>
        <taxon>Actinomycetes</taxon>
        <taxon>Micrococcales</taxon>
        <taxon>Microbacteriaceae</taxon>
        <taxon>Cryobacterium</taxon>
    </lineage>
</organism>
<dbReference type="Gene3D" id="1.10.357.10">
    <property type="entry name" value="Tetracycline Repressor, domain 2"/>
    <property type="match status" value="1"/>
</dbReference>
<protein>
    <submittedName>
        <fullName evidence="6">TetR/AcrR family transcriptional regulator</fullName>
    </submittedName>
</protein>
<keyword evidence="7" id="KW-1185">Reference proteome</keyword>
<dbReference type="Proteomes" id="UP000298218">
    <property type="component" value="Unassembled WGS sequence"/>
</dbReference>
<feature type="DNA-binding region" description="H-T-H motif" evidence="4">
    <location>
        <begin position="26"/>
        <end position="45"/>
    </location>
</feature>
<keyword evidence="3" id="KW-0804">Transcription</keyword>
<sequence>MRPRTGDELRSIALELFASAGFAATSLQHIADAAGYSKSSVLYHFASKEALLAELLTPAVDRLTEILERYLDAGQTESSRSDFIDDFIDFLLQFRLELHTFINQGQSLGGIPVVDRARDVIVRLSDTLCSTDASVEDRLRFAIALGGAAYSLVAGMTFLGKDIAPIDELRPALRTVIIELLVPVALHNPTGKQ</sequence>
<reference evidence="6 7" key="1">
    <citation type="submission" date="2019-03" db="EMBL/GenBank/DDBJ databases">
        <title>Genomics of glacier-inhabiting Cryobacterium strains.</title>
        <authorList>
            <person name="Liu Q."/>
            <person name="Xin Y.-H."/>
        </authorList>
    </citation>
    <scope>NUCLEOTIDE SEQUENCE [LARGE SCALE GENOMIC DNA]</scope>
    <source>
        <strain evidence="6 7">CGMCC 1.4292</strain>
    </source>
</reference>
<dbReference type="PANTHER" id="PTHR30055">
    <property type="entry name" value="HTH-TYPE TRANSCRIPTIONAL REGULATOR RUTR"/>
    <property type="match status" value="1"/>
</dbReference>
<dbReference type="AlphaFoldDB" id="A0A4Y8KNV5"/>
<comment type="caution">
    <text evidence="6">The sequence shown here is derived from an EMBL/GenBank/DDBJ whole genome shotgun (WGS) entry which is preliminary data.</text>
</comment>
<evidence type="ECO:0000256" key="3">
    <source>
        <dbReference type="ARBA" id="ARBA00023163"/>
    </source>
</evidence>
<evidence type="ECO:0000313" key="7">
    <source>
        <dbReference type="Proteomes" id="UP000298218"/>
    </source>
</evidence>
<keyword evidence="1" id="KW-0805">Transcription regulation</keyword>
<gene>
    <name evidence="6" type="ORF">E3T53_10355</name>
</gene>
<evidence type="ECO:0000256" key="4">
    <source>
        <dbReference type="PROSITE-ProRule" id="PRU00335"/>
    </source>
</evidence>
<proteinExistence type="predicted"/>
<dbReference type="SUPFAM" id="SSF46689">
    <property type="entry name" value="Homeodomain-like"/>
    <property type="match status" value="1"/>
</dbReference>
<dbReference type="InterPro" id="IPR001647">
    <property type="entry name" value="HTH_TetR"/>
</dbReference>
<dbReference type="Pfam" id="PF00440">
    <property type="entry name" value="TetR_N"/>
    <property type="match status" value="1"/>
</dbReference>
<dbReference type="GO" id="GO:0003700">
    <property type="term" value="F:DNA-binding transcription factor activity"/>
    <property type="evidence" value="ECO:0007669"/>
    <property type="project" value="TreeGrafter"/>
</dbReference>
<dbReference type="InterPro" id="IPR050109">
    <property type="entry name" value="HTH-type_TetR-like_transc_reg"/>
</dbReference>
<dbReference type="GO" id="GO:0000976">
    <property type="term" value="F:transcription cis-regulatory region binding"/>
    <property type="evidence" value="ECO:0007669"/>
    <property type="project" value="TreeGrafter"/>
</dbReference>
<evidence type="ECO:0000313" key="6">
    <source>
        <dbReference type="EMBL" id="TFD78678.1"/>
    </source>
</evidence>